<evidence type="ECO:0000313" key="2">
    <source>
        <dbReference type="Proteomes" id="UP001062846"/>
    </source>
</evidence>
<reference evidence="1" key="1">
    <citation type="submission" date="2022-02" db="EMBL/GenBank/DDBJ databases">
        <title>Plant Genome Project.</title>
        <authorList>
            <person name="Zhang R.-G."/>
        </authorList>
    </citation>
    <scope>NUCLEOTIDE SEQUENCE</scope>
    <source>
        <strain evidence="1">AT1</strain>
    </source>
</reference>
<organism evidence="1 2">
    <name type="scientific">Rhododendron molle</name>
    <name type="common">Chinese azalea</name>
    <name type="synonym">Azalea mollis</name>
    <dbReference type="NCBI Taxonomy" id="49168"/>
    <lineage>
        <taxon>Eukaryota</taxon>
        <taxon>Viridiplantae</taxon>
        <taxon>Streptophyta</taxon>
        <taxon>Embryophyta</taxon>
        <taxon>Tracheophyta</taxon>
        <taxon>Spermatophyta</taxon>
        <taxon>Magnoliopsida</taxon>
        <taxon>eudicotyledons</taxon>
        <taxon>Gunneridae</taxon>
        <taxon>Pentapetalae</taxon>
        <taxon>asterids</taxon>
        <taxon>Ericales</taxon>
        <taxon>Ericaceae</taxon>
        <taxon>Ericoideae</taxon>
        <taxon>Rhodoreae</taxon>
        <taxon>Rhododendron</taxon>
    </lineage>
</organism>
<proteinExistence type="predicted"/>
<protein>
    <submittedName>
        <fullName evidence="1">Uncharacterized protein</fullName>
    </submittedName>
</protein>
<comment type="caution">
    <text evidence="1">The sequence shown here is derived from an EMBL/GenBank/DDBJ whole genome shotgun (WGS) entry which is preliminary data.</text>
</comment>
<evidence type="ECO:0000313" key="1">
    <source>
        <dbReference type="EMBL" id="KAI8553998.1"/>
    </source>
</evidence>
<dbReference type="Proteomes" id="UP001062846">
    <property type="component" value="Chromosome 5"/>
</dbReference>
<keyword evidence="2" id="KW-1185">Reference proteome</keyword>
<sequence>METAPAATLEWGKSRSEEMPAQTVFQRSRVRRVERMRSKATILSTADSARTEMWQPAADCWRSWRRAEDSRRSTWI</sequence>
<accession>A0ACC0NKV5</accession>
<name>A0ACC0NKV5_RHOML</name>
<dbReference type="EMBL" id="CM046392">
    <property type="protein sequence ID" value="KAI8553998.1"/>
    <property type="molecule type" value="Genomic_DNA"/>
</dbReference>
<gene>
    <name evidence="1" type="ORF">RHMOL_Rhmol05G0062700</name>
</gene>